<dbReference type="EMBL" id="LSRX01000578">
    <property type="protein sequence ID" value="OLP93482.1"/>
    <property type="molecule type" value="Genomic_DNA"/>
</dbReference>
<feature type="transmembrane region" description="Helical" evidence="2">
    <location>
        <begin position="419"/>
        <end position="438"/>
    </location>
</feature>
<feature type="region of interest" description="Disordered" evidence="1">
    <location>
        <begin position="3071"/>
        <end position="3173"/>
    </location>
</feature>
<feature type="transmembrane region" description="Helical" evidence="2">
    <location>
        <begin position="877"/>
        <end position="899"/>
    </location>
</feature>
<feature type="transmembrane region" description="Helical" evidence="2">
    <location>
        <begin position="450"/>
        <end position="474"/>
    </location>
</feature>
<feature type="transmembrane region" description="Helical" evidence="2">
    <location>
        <begin position="633"/>
        <end position="651"/>
    </location>
</feature>
<dbReference type="Proteomes" id="UP000186817">
    <property type="component" value="Unassembled WGS sequence"/>
</dbReference>
<keyword evidence="2" id="KW-1133">Transmembrane helix</keyword>
<keyword evidence="4" id="KW-1185">Reference proteome</keyword>
<feature type="transmembrane region" description="Helical" evidence="2">
    <location>
        <begin position="724"/>
        <end position="746"/>
    </location>
</feature>
<sequence length="3173" mass="349486">MWRDLRDELLNPPAASRPKWHVLAALCFAAAVLCLLCFPQDPGPISSARLSQAVSLAGERRDAHPRDVHLGAAKESPFLWQDACAPLVNGTRDTVPFALGKPCWEKCSDAMSDAVLASFVGEWHRQLMSSSFAVRFFPFTPGWHALLQWYSCIWLFALAVVICGMASHCCLESRTLDDGVKLQKLAKAIDLAITQKADVILFEADEEAEAGSQVFLELCGGGVLSDTWGSGVSIRPESFEAARSKVQGFLAKLQEEREDSSVQEFSREVAPAPLTFCFYAGSFRRPVGCLALALKGVFFVFYVVLHCWFCCVLQAAIMAAGWVDHEELLFQQHSWAEPWLHVPLKVRRLMHLHQLPMLPCHVAVLLIFFVLLSLATAFFEATSNALQQTQRWTNRFYASFALTDMVQDGLKTSSIMSKITSLVFFLINLLVICLWALSTKHGLVWSCSKAYSSFLFGWLPDWAPLAAGVLYGALSILHGYTLSMHATVPTVEGPKPDKFQFGCIPDTWVAYKEVFVTTVGIWFDTTMDVGQSMIFFRAGQPFLATIIFVGVGMQISMLWIDSLRKGAWDVQKLLAAFLQSDTIQACRGSWSKGMLLSELYEKAYREAASEAYLSLLVGIFGLVTVPLNSSLDMGFLLVSVLFSLKSVMTGVSMSAEMLAAEEEVPCGHGDTVPCCLPLIPHNDYYRRKSFAAQRSLHVVSIFRLSEALAVACTLAVCIRCSSVVTTWKVCYFVGLFSLALVFALVVSRGGWSSLRSFTELWETTVGTFALEGDWKPLDGAEDEAPRLSFLGGSVKLQYGDGRVESRQCRRYLYRGDFSAFQLVDSQQQQGEKRIVSTKWVLALQREQSEQLHARWAAWTRSDGVPDYTAFYLRASGFVMATSMAGAFGLVLAMLVVPAWQVMLWSGAVTRPRQEQSDMNDVVSIPSDFATNLSQKCLWLLITWSLLCVSFLNEAVSPFSLNTMAAEIIVQLKQGTKEDGLSLALLSNVDFVSGAVGLVTVLGGLLGSIALPVCAYWLHIQRCQWRREDRRFQFHLANTMLQACHRHLMVIFEARYAEMLSEDARAEMYKTRLSLGIRPSRTEVGMVQLIVEAIVDAIYGKADRLHFEEFSVPVLQVIELQKHISSKISDKQNVEVPQSWAQNESIQGWHLCGGGDITSVGYGESVLGSQLKHLVQDVRKSNAKNVKLVFSKPVSEIPGRMSSVERLLRDHFTHAAQDRRLSHVLEDLRHVSVLVRDGCLPHLPAEPLIDFSKRYESLADGMEKMRHSISWSMEPLAAPTPAPGSGSTSFGWLCAVRSTPGEYRALALVPPDKPEVSEILTGGRKLGLWGMCYCGCDRASSFKCGPVIGGQCEDCKDAQKALDRASPLKCLYGHDLERDYSNTFSCDACDRSAGESVMEMTLRCRACNADYCVECYISRSGIAAESGEMPSELSDIKTLADDVFSAADGLEHHLHSTALKSRAAGLLADHVLKSSAADADSSAVRTLACYSVDEDVRNRAVNMIVKEGDISLLCDFFEFCMKRLSSHVLNEAQHQAEKKRCMSLLNSLRQQGDKTEEVFANPAFRALLLQAAKLEDMQLDLLPFLVLAQDEALLQPVLQKKEELEQLTEEIQYWHKSQTRAGKEADQRVLFVSSGHPYQQSMHEIVAVPGAKGLTVVFSSASATLNSKSSLTITPWRPVRGSTSRRASSAEGSRVFSGRDQQVWTACDFEGTEALLFAFETDAAGSAEERYGFTAAVLPKQTDKDSEIPGNLAAELEAKALLISHELETREANKSKQTHLFRVLLSTMKVCAFSGGVQQAAELLHSVLACLGRSTWLELGNKEVARSIGLPSEPVVKLVQEAKSTSPQKVFDAWLEEIACAVRSRESVSQEARELALPILAEVGPCLADLRMELLKEALAKLETMHAVVEKASRDYSLSQGRLRYHACDQLALLIESRKLPEGVRLVQSCHPYAARDHEYEISVHMEAPKVLVAFAPCSCTYDSYAEVVMRNSNFSGRGPWSAEPVEVEVGKKPIAVSFKTDGYGHESPERRWGFLALLADSRSVSFSNLAKAAEKIAETMAEEAELYLDSSNAEAALSEVLDGLSPQLREILELLGGATHVHQAVEDLCKKVCLSLADVCCKWFDGPELRNYLTRWKRKFPDLEERIADSRKASATSMFWCFNDEGSMVNHGEKLTDQFFHCGQQIAGTGVTCSPAAQCKSCGRFQSEAAARKIVLSGAFCGQQLKAYKHPDLYDEEVPEIDLETAVAQPESSLLPILSSPSPSSFLNTRMVPESWLQGQEDLNQLSLVRDELPFMDTDIARGLVMPTAQFGLWDPSCMEEAPEFLNFDPQVRFVTLQFTELGGDHLETDRLLLFLRGDLATARVSALQQGFWADMHEVLSASLKLLQETTRTAYFINCPHLGLKGRAGAVLFPGGQLSPAALKQTLRKLHFLDDALGGSRSGEILFYCSRVASVDLSAFDASRCSDDARRTAAAFAEEIGKGFHTCSELSAARAQAPSQDAGLDLSVLAEVAGTAAAEEWQQQEERAAPLLQFLREILFQLMQGPAAHNFSLTGPDKHGVAVPDAYRACGLVRLGFRLRIVAVTWVRNYADHPGDSHGDGDGRAGAVQSESQLLHRLSRCLSRCAAVFAAWPRATRALLDLGLAAAPAQGLPKVLRVRLREDAKCAPTSDVLFVTGANQADTVQEAPDAVALPYDASPPAEFFSFLSSEAALRAVTQHVTRVLQPWTPCRAGGNFFALGTAWPELPRAGLAPSAQPAFRPRPLRAGEAAGLKLLWSWFAGSSRRPWWRTRSSILLRLFLLGWSQLSEAQQLQGIRERLRQEGEPQAWHGGTARALRLQELEDLLQRALSKPEFVALRQRLPAGGAAGAKPRPASKPSKRLRLDLSVARVVEAFGQETEAADRLKALAKDEDGALGVSAAPVSVSSAEVLKHLTVVLFKNSAPSALQLRIARETATEKRTWLLPPEPPTHTAALALLLCSLKRAGRLCVPGGWRLRARRRLAERWMLEGHPPVFALRANGDYGLLRPSSVWLGAWKGAAAVKTAVLTATAAVSHFAHAGGEEGIDAEHLEDHGHHDHAHGDHSEPAEYDEHDHGDHEDHAEHEEAHEHEEHDHEEHEHDAHEEGEDEMEETAEAAETAYEHGGPLWRGANKFKESPDSAAPTAEAVLKVPWQA</sequence>
<evidence type="ECO:0000313" key="3">
    <source>
        <dbReference type="EMBL" id="OLP93482.1"/>
    </source>
</evidence>
<keyword evidence="2" id="KW-0812">Transmembrane</keyword>
<feature type="transmembrane region" description="Helical" evidence="2">
    <location>
        <begin position="355"/>
        <end position="379"/>
    </location>
</feature>
<feature type="transmembrane region" description="Helical" evidence="2">
    <location>
        <begin position="299"/>
        <end position="323"/>
    </location>
</feature>
<accession>A0A1Q9DEA6</accession>
<feature type="compositionally biased region" description="Acidic residues" evidence="1">
    <location>
        <begin position="3122"/>
        <end position="3133"/>
    </location>
</feature>
<dbReference type="OrthoDB" id="420707at2759"/>
<gene>
    <name evidence="3" type="ORF">AK812_SmicGene24599</name>
</gene>
<feature type="transmembrane region" description="Helical" evidence="2">
    <location>
        <begin position="145"/>
        <end position="167"/>
    </location>
</feature>
<feature type="transmembrane region" description="Helical" evidence="2">
    <location>
        <begin position="20"/>
        <end position="39"/>
    </location>
</feature>
<evidence type="ECO:0000313" key="4">
    <source>
        <dbReference type="Proteomes" id="UP000186817"/>
    </source>
</evidence>
<feature type="transmembrane region" description="Helical" evidence="2">
    <location>
        <begin position="542"/>
        <end position="560"/>
    </location>
</feature>
<comment type="caution">
    <text evidence="3">The sequence shown here is derived from an EMBL/GenBank/DDBJ whole genome shotgun (WGS) entry which is preliminary data.</text>
</comment>
<feature type="compositionally biased region" description="Basic and acidic residues" evidence="1">
    <location>
        <begin position="3071"/>
        <end position="3121"/>
    </location>
</feature>
<name>A0A1Q9DEA6_SYMMI</name>
<organism evidence="3 4">
    <name type="scientific">Symbiodinium microadriaticum</name>
    <name type="common">Dinoflagellate</name>
    <name type="synonym">Zooxanthella microadriatica</name>
    <dbReference type="NCBI Taxonomy" id="2951"/>
    <lineage>
        <taxon>Eukaryota</taxon>
        <taxon>Sar</taxon>
        <taxon>Alveolata</taxon>
        <taxon>Dinophyceae</taxon>
        <taxon>Suessiales</taxon>
        <taxon>Symbiodiniaceae</taxon>
        <taxon>Symbiodinium</taxon>
    </lineage>
</organism>
<proteinExistence type="predicted"/>
<evidence type="ECO:0000256" key="2">
    <source>
        <dbReference type="SAM" id="Phobius"/>
    </source>
</evidence>
<protein>
    <submittedName>
        <fullName evidence="3">Uncharacterized protein</fullName>
    </submittedName>
</protein>
<keyword evidence="2" id="KW-0472">Membrane</keyword>
<feature type="transmembrane region" description="Helical" evidence="2">
    <location>
        <begin position="990"/>
        <end position="1017"/>
    </location>
</feature>
<reference evidence="3 4" key="1">
    <citation type="submission" date="2016-02" db="EMBL/GenBank/DDBJ databases">
        <title>Genome analysis of coral dinoflagellate symbionts highlights evolutionary adaptations to a symbiotic lifestyle.</title>
        <authorList>
            <person name="Aranda M."/>
            <person name="Li Y."/>
            <person name="Liew Y.J."/>
            <person name="Baumgarten S."/>
            <person name="Simakov O."/>
            <person name="Wilson M."/>
            <person name="Piel J."/>
            <person name="Ashoor H."/>
            <person name="Bougouffa S."/>
            <person name="Bajic V.B."/>
            <person name="Ryu T."/>
            <person name="Ravasi T."/>
            <person name="Bayer T."/>
            <person name="Micklem G."/>
            <person name="Kim H."/>
            <person name="Bhak J."/>
            <person name="Lajeunesse T.C."/>
            <person name="Voolstra C.R."/>
        </authorList>
    </citation>
    <scope>NUCLEOTIDE SEQUENCE [LARGE SCALE GENOMIC DNA]</scope>
    <source>
        <strain evidence="3 4">CCMP2467</strain>
    </source>
</reference>
<evidence type="ECO:0000256" key="1">
    <source>
        <dbReference type="SAM" id="MobiDB-lite"/>
    </source>
</evidence>